<evidence type="ECO:0000256" key="2">
    <source>
        <dbReference type="SAM" id="SignalP"/>
    </source>
</evidence>
<evidence type="ECO:0000256" key="1">
    <source>
        <dbReference type="SAM" id="MobiDB-lite"/>
    </source>
</evidence>
<protein>
    <recommendedName>
        <fullName evidence="3">Phosphodiester glycosidase domain-containing protein</fullName>
    </recommendedName>
</protein>
<dbReference type="RefSeq" id="WP_353542706.1">
    <property type="nucleotide sequence ID" value="NZ_BAABRN010000029.1"/>
</dbReference>
<accession>A0ABP9VBX5</accession>
<keyword evidence="5" id="KW-1185">Reference proteome</keyword>
<feature type="signal peptide" evidence="2">
    <location>
        <begin position="1"/>
        <end position="21"/>
    </location>
</feature>
<proteinExistence type="predicted"/>
<dbReference type="PANTHER" id="PTHR40446:SF2">
    <property type="entry name" value="N-ACETYLGLUCOSAMINE-1-PHOSPHODIESTER ALPHA-N-ACETYLGLUCOSAMINIDASE"/>
    <property type="match status" value="1"/>
</dbReference>
<reference evidence="4 5" key="1">
    <citation type="submission" date="2024-02" db="EMBL/GenBank/DDBJ databases">
        <title>Deinococcus xinjiangensis NBRC 107630.</title>
        <authorList>
            <person name="Ichikawa N."/>
            <person name="Katano-Makiyama Y."/>
            <person name="Hidaka K."/>
        </authorList>
    </citation>
    <scope>NUCLEOTIDE SEQUENCE [LARGE SCALE GENOMIC DNA]</scope>
    <source>
        <strain evidence="4 5">NBRC 107630</strain>
    </source>
</reference>
<evidence type="ECO:0000313" key="4">
    <source>
        <dbReference type="EMBL" id="GAA5502742.1"/>
    </source>
</evidence>
<dbReference type="Proteomes" id="UP001458946">
    <property type="component" value="Unassembled WGS sequence"/>
</dbReference>
<name>A0ABP9VBX5_9DEIO</name>
<dbReference type="EMBL" id="BAABRN010000029">
    <property type="protein sequence ID" value="GAA5502742.1"/>
    <property type="molecule type" value="Genomic_DNA"/>
</dbReference>
<evidence type="ECO:0000259" key="3">
    <source>
        <dbReference type="Pfam" id="PF09992"/>
    </source>
</evidence>
<feature type="region of interest" description="Disordered" evidence="1">
    <location>
        <begin position="165"/>
        <end position="193"/>
    </location>
</feature>
<dbReference type="PANTHER" id="PTHR40446">
    <property type="entry name" value="N-ACETYLGLUCOSAMINE-1-PHOSPHODIESTER ALPHA-N-ACETYLGLUCOSAMINIDASE"/>
    <property type="match status" value="1"/>
</dbReference>
<gene>
    <name evidence="4" type="ORF">Dxin01_02486</name>
</gene>
<dbReference type="Pfam" id="PF09992">
    <property type="entry name" value="NAGPA"/>
    <property type="match status" value="1"/>
</dbReference>
<feature type="domain" description="Phosphodiester glycosidase" evidence="3">
    <location>
        <begin position="501"/>
        <end position="624"/>
    </location>
</feature>
<sequence length="634" mass="65429">MKLAFFGIGLALLGTLGGAQARSVVIGGSVQATAVDSRALLGGEMLAVWTLPRLGVSVRNDPQDLRLQYGGRELRYAPEGGWQSVGFKLGALPLPPPQSVNGSLYVPLTALKLLGIRIMGETPSSITFAPPAVVPTNTLPPSLPISLPAPTPVPPKPVITVAPVAPMPLPTPSTPTPNPTTPTPTPEPAPVPQPAQPVANLNTVRVSRTVHRNIEVQRVVLELSGPAGQTVSREHSGLSILLPAVSASPVTQTLGSGDTLSVTPSSAGATVRLSTGGGSSEIFTLDNPARVVIDTTTLLDSSVPPPIDPENLPAGVSYWEKGMLHLLSFDPAAYQARVVSAPTGRSSDLASLVKSVRGVGGVNGGYFDTGSALPVDLVVQGGLMTAPSLERRATVGFSSSGEPMFGYPRPRYVLTGPFGSVTVNTVGAKVRRDLLTAFVGDGRTAVGADDLTTLYVRLGGGSIDSALTGRVTPPAGQLTLTFDPAKFPQLPRGAGQALNAALTWRADDAPWNSAWEALSAGPLLVSGGKVALNPAREKFDTDAGIWRATRQVALGTFGGKPTIAYFDYGTPESFAAALAGAGVRDAVRMDSGSSATVYMTGGYANLGGYLNTVWSQNVPNAIVFVPKAGTVVKK</sequence>
<keyword evidence="2" id="KW-0732">Signal</keyword>
<feature type="chain" id="PRO_5045949949" description="Phosphodiester glycosidase domain-containing protein" evidence="2">
    <location>
        <begin position="22"/>
        <end position="634"/>
    </location>
</feature>
<evidence type="ECO:0000313" key="5">
    <source>
        <dbReference type="Proteomes" id="UP001458946"/>
    </source>
</evidence>
<comment type="caution">
    <text evidence="4">The sequence shown here is derived from an EMBL/GenBank/DDBJ whole genome shotgun (WGS) entry which is preliminary data.</text>
</comment>
<organism evidence="4 5">
    <name type="scientific">Deinococcus xinjiangensis</name>
    <dbReference type="NCBI Taxonomy" id="457454"/>
    <lineage>
        <taxon>Bacteria</taxon>
        <taxon>Thermotogati</taxon>
        <taxon>Deinococcota</taxon>
        <taxon>Deinococci</taxon>
        <taxon>Deinococcales</taxon>
        <taxon>Deinococcaceae</taxon>
        <taxon>Deinococcus</taxon>
    </lineage>
</organism>
<dbReference type="InterPro" id="IPR018711">
    <property type="entry name" value="NAGPA"/>
</dbReference>